<organism evidence="1 2">
    <name type="scientific">Triticum urartu</name>
    <name type="common">Red wild einkorn</name>
    <name type="synonym">Crithodium urartu</name>
    <dbReference type="NCBI Taxonomy" id="4572"/>
    <lineage>
        <taxon>Eukaryota</taxon>
        <taxon>Viridiplantae</taxon>
        <taxon>Streptophyta</taxon>
        <taxon>Embryophyta</taxon>
        <taxon>Tracheophyta</taxon>
        <taxon>Spermatophyta</taxon>
        <taxon>Magnoliopsida</taxon>
        <taxon>Liliopsida</taxon>
        <taxon>Poales</taxon>
        <taxon>Poaceae</taxon>
        <taxon>BOP clade</taxon>
        <taxon>Pooideae</taxon>
        <taxon>Triticodae</taxon>
        <taxon>Triticeae</taxon>
        <taxon>Triticinae</taxon>
        <taxon>Triticum</taxon>
    </lineage>
</organism>
<evidence type="ECO:0000313" key="2">
    <source>
        <dbReference type="Proteomes" id="UP000015106"/>
    </source>
</evidence>
<sequence length="116" mass="13360">MEQGQTKDRGCLNPLLFFMWNPLHARDIGTRIKMLNQNLDDICKRDSSLNFIKIEAYEDRKITQSLATNRKTDSLMEQSGAVGEKTKQDMRAPVEVLTREATGDKGFWFCQYGQII</sequence>
<protein>
    <submittedName>
        <fullName evidence="1">Uncharacterized protein</fullName>
    </submittedName>
</protein>
<dbReference type="EnsemblPlants" id="TuG1812S0000875700.01.T01">
    <property type="protein sequence ID" value="TuG1812S0000875700.01.T01.s_cds28005"/>
    <property type="gene ID" value="TuG1812S0000875700.01"/>
</dbReference>
<name>A0A8R7VB73_TRIUA</name>
<dbReference type="Proteomes" id="UP000015106">
    <property type="component" value="Unassembled WGS sequence"/>
</dbReference>
<dbReference type="AlphaFoldDB" id="A0A8R7VB73"/>
<reference evidence="2" key="1">
    <citation type="journal article" date="2013" name="Nature">
        <title>Draft genome of the wheat A-genome progenitor Triticum urartu.</title>
        <authorList>
            <person name="Ling H.Q."/>
            <person name="Zhao S."/>
            <person name="Liu D."/>
            <person name="Wang J."/>
            <person name="Sun H."/>
            <person name="Zhang C."/>
            <person name="Fan H."/>
            <person name="Li D."/>
            <person name="Dong L."/>
            <person name="Tao Y."/>
            <person name="Gao C."/>
            <person name="Wu H."/>
            <person name="Li Y."/>
            <person name="Cui Y."/>
            <person name="Guo X."/>
            <person name="Zheng S."/>
            <person name="Wang B."/>
            <person name="Yu K."/>
            <person name="Liang Q."/>
            <person name="Yang W."/>
            <person name="Lou X."/>
            <person name="Chen J."/>
            <person name="Feng M."/>
            <person name="Jian J."/>
            <person name="Zhang X."/>
            <person name="Luo G."/>
            <person name="Jiang Y."/>
            <person name="Liu J."/>
            <person name="Wang Z."/>
            <person name="Sha Y."/>
            <person name="Zhang B."/>
            <person name="Wu H."/>
            <person name="Tang D."/>
            <person name="Shen Q."/>
            <person name="Xue P."/>
            <person name="Zou S."/>
            <person name="Wang X."/>
            <person name="Liu X."/>
            <person name="Wang F."/>
            <person name="Yang Y."/>
            <person name="An X."/>
            <person name="Dong Z."/>
            <person name="Zhang K."/>
            <person name="Zhang X."/>
            <person name="Luo M.C."/>
            <person name="Dvorak J."/>
            <person name="Tong Y."/>
            <person name="Wang J."/>
            <person name="Yang H."/>
            <person name="Li Z."/>
            <person name="Wang D."/>
            <person name="Zhang A."/>
            <person name="Wang J."/>
        </authorList>
    </citation>
    <scope>NUCLEOTIDE SEQUENCE</scope>
    <source>
        <strain evidence="2">cv. G1812</strain>
    </source>
</reference>
<keyword evidence="2" id="KW-1185">Reference proteome</keyword>
<evidence type="ECO:0000313" key="1">
    <source>
        <dbReference type="EnsemblPlants" id="TuG1812S0000875700.01.T01.s_cds28005"/>
    </source>
</evidence>
<accession>A0A8R7VB73</accession>
<proteinExistence type="predicted"/>
<dbReference type="Gramene" id="TuG1812S0000875700.01.T01">
    <property type="protein sequence ID" value="TuG1812S0000875700.01.T01.s_cds28005"/>
    <property type="gene ID" value="TuG1812S0000875700.01"/>
</dbReference>
<reference evidence="1" key="2">
    <citation type="submission" date="2022-06" db="UniProtKB">
        <authorList>
            <consortium name="EnsemblPlants"/>
        </authorList>
    </citation>
    <scope>IDENTIFICATION</scope>
</reference>